<dbReference type="AlphaFoldDB" id="A0A2M9CP67"/>
<dbReference type="GO" id="GO:0003700">
    <property type="term" value="F:DNA-binding transcription factor activity"/>
    <property type="evidence" value="ECO:0007669"/>
    <property type="project" value="InterPro"/>
</dbReference>
<dbReference type="InterPro" id="IPR036390">
    <property type="entry name" value="WH_DNA-bd_sf"/>
</dbReference>
<protein>
    <submittedName>
        <fullName evidence="5">GntR family transcriptional regulator</fullName>
    </submittedName>
</protein>
<name>A0A2M9CP67_9MICO</name>
<evidence type="ECO:0000256" key="1">
    <source>
        <dbReference type="ARBA" id="ARBA00023015"/>
    </source>
</evidence>
<dbReference type="SMART" id="SM00866">
    <property type="entry name" value="UTRA"/>
    <property type="match status" value="1"/>
</dbReference>
<dbReference type="EMBL" id="PGFF01000001">
    <property type="protein sequence ID" value="PJJ73690.1"/>
    <property type="molecule type" value="Genomic_DNA"/>
</dbReference>
<dbReference type="Pfam" id="PF00392">
    <property type="entry name" value="GntR"/>
    <property type="match status" value="1"/>
</dbReference>
<evidence type="ECO:0000256" key="2">
    <source>
        <dbReference type="ARBA" id="ARBA00023125"/>
    </source>
</evidence>
<dbReference type="InterPro" id="IPR036388">
    <property type="entry name" value="WH-like_DNA-bd_sf"/>
</dbReference>
<dbReference type="Proteomes" id="UP000228758">
    <property type="component" value="Unassembled WGS sequence"/>
</dbReference>
<keyword evidence="1" id="KW-0805">Transcription regulation</keyword>
<dbReference type="CDD" id="cd07377">
    <property type="entry name" value="WHTH_GntR"/>
    <property type="match status" value="1"/>
</dbReference>
<dbReference type="PANTHER" id="PTHR44846">
    <property type="entry name" value="MANNOSYL-D-GLYCERATE TRANSPORT/METABOLISM SYSTEM REPRESSOR MNGR-RELATED"/>
    <property type="match status" value="1"/>
</dbReference>
<dbReference type="PROSITE" id="PS50949">
    <property type="entry name" value="HTH_GNTR"/>
    <property type="match status" value="1"/>
</dbReference>
<reference evidence="5 6" key="1">
    <citation type="submission" date="2017-11" db="EMBL/GenBank/DDBJ databases">
        <title>Genomic Encyclopedia of Archaeal and Bacterial Type Strains, Phase II (KMG-II): From Individual Species to Whole Genera.</title>
        <authorList>
            <person name="Goeker M."/>
        </authorList>
    </citation>
    <scope>NUCLEOTIDE SEQUENCE [LARGE SCALE GENOMIC DNA]</scope>
    <source>
        <strain evidence="5 6">DSM 27393</strain>
    </source>
</reference>
<dbReference type="Gene3D" id="3.40.1410.10">
    <property type="entry name" value="Chorismate lyase-like"/>
    <property type="match status" value="1"/>
</dbReference>
<accession>A0A2M9CP67</accession>
<dbReference type="GO" id="GO:0003677">
    <property type="term" value="F:DNA binding"/>
    <property type="evidence" value="ECO:0007669"/>
    <property type="project" value="UniProtKB-KW"/>
</dbReference>
<dbReference type="InterPro" id="IPR028978">
    <property type="entry name" value="Chorismate_lyase_/UTRA_dom_sf"/>
</dbReference>
<dbReference type="InterPro" id="IPR011663">
    <property type="entry name" value="UTRA"/>
</dbReference>
<sequence length="258" mass="27711">MYMSTRDDGVIGPARSALRSFGKRSSIVKELETAIRRGELKAGAQLDGENALARRFSVSRGTVRQALEDLKDQGLITTVGGIGSFVTFDGVALDQSLGWARALQQAGGDVDTRVVDIELVEWTHVPQVDAADADRTGAARAVRIRRLRSLAGEGPISFEVSVLPAVNGLERLPDTGLVDGSIWATLHSAGLRAVRGTQDARLGRLEPEAATLLGRAPGEPFLCTDRWSYGPDGRLVEYVAAQLHPDHFRLTVTFGDPA</sequence>
<comment type="caution">
    <text evidence="5">The sequence shown here is derived from an EMBL/GenBank/DDBJ whole genome shotgun (WGS) entry which is preliminary data.</text>
</comment>
<dbReference type="PRINTS" id="PR00035">
    <property type="entry name" value="HTHGNTR"/>
</dbReference>
<keyword evidence="3" id="KW-0804">Transcription</keyword>
<feature type="domain" description="HTH gntR-type" evidence="4">
    <location>
        <begin position="21"/>
        <end position="89"/>
    </location>
</feature>
<dbReference type="PANTHER" id="PTHR44846:SF17">
    <property type="entry name" value="GNTR-FAMILY TRANSCRIPTIONAL REGULATOR"/>
    <property type="match status" value="1"/>
</dbReference>
<keyword evidence="6" id="KW-1185">Reference proteome</keyword>
<dbReference type="SUPFAM" id="SSF46785">
    <property type="entry name" value="Winged helix' DNA-binding domain"/>
    <property type="match status" value="1"/>
</dbReference>
<evidence type="ECO:0000313" key="6">
    <source>
        <dbReference type="Proteomes" id="UP000228758"/>
    </source>
</evidence>
<evidence type="ECO:0000259" key="4">
    <source>
        <dbReference type="PROSITE" id="PS50949"/>
    </source>
</evidence>
<dbReference type="Gene3D" id="1.10.10.10">
    <property type="entry name" value="Winged helix-like DNA-binding domain superfamily/Winged helix DNA-binding domain"/>
    <property type="match status" value="1"/>
</dbReference>
<dbReference type="SMART" id="SM00345">
    <property type="entry name" value="HTH_GNTR"/>
    <property type="match status" value="1"/>
</dbReference>
<evidence type="ECO:0000256" key="3">
    <source>
        <dbReference type="ARBA" id="ARBA00023163"/>
    </source>
</evidence>
<dbReference type="GO" id="GO:0045892">
    <property type="term" value="P:negative regulation of DNA-templated transcription"/>
    <property type="evidence" value="ECO:0007669"/>
    <property type="project" value="TreeGrafter"/>
</dbReference>
<evidence type="ECO:0000313" key="5">
    <source>
        <dbReference type="EMBL" id="PJJ73690.1"/>
    </source>
</evidence>
<dbReference type="Pfam" id="PF07702">
    <property type="entry name" value="UTRA"/>
    <property type="match status" value="1"/>
</dbReference>
<dbReference type="SUPFAM" id="SSF64288">
    <property type="entry name" value="Chorismate lyase-like"/>
    <property type="match status" value="1"/>
</dbReference>
<organism evidence="5 6">
    <name type="scientific">Diaminobutyricimonas aerilata</name>
    <dbReference type="NCBI Taxonomy" id="1162967"/>
    <lineage>
        <taxon>Bacteria</taxon>
        <taxon>Bacillati</taxon>
        <taxon>Actinomycetota</taxon>
        <taxon>Actinomycetes</taxon>
        <taxon>Micrococcales</taxon>
        <taxon>Microbacteriaceae</taxon>
        <taxon>Diaminobutyricimonas</taxon>
    </lineage>
</organism>
<gene>
    <name evidence="5" type="ORF">CLV46_3286</name>
</gene>
<proteinExistence type="predicted"/>
<dbReference type="InterPro" id="IPR050679">
    <property type="entry name" value="Bact_HTH_transcr_reg"/>
</dbReference>
<dbReference type="InterPro" id="IPR000524">
    <property type="entry name" value="Tscrpt_reg_HTH_GntR"/>
</dbReference>
<keyword evidence="2" id="KW-0238">DNA-binding</keyword>